<dbReference type="OrthoDB" id="205623at2759"/>
<dbReference type="Pfam" id="PF00685">
    <property type="entry name" value="Sulfotransfer_1"/>
    <property type="match status" value="1"/>
</dbReference>
<gene>
    <name evidence="5" type="ORF">E2562_001730</name>
</gene>
<reference evidence="5 6" key="1">
    <citation type="submission" date="2019-11" db="EMBL/GenBank/DDBJ databases">
        <title>Whole genome sequence of Oryza granulata.</title>
        <authorList>
            <person name="Li W."/>
        </authorList>
    </citation>
    <scope>NUCLEOTIDE SEQUENCE [LARGE SCALE GENOMIC DNA]</scope>
    <source>
        <strain evidence="6">cv. Menghai</strain>
        <tissue evidence="5">Leaf</tissue>
    </source>
</reference>
<dbReference type="AlphaFoldDB" id="A0A6G1CCY5"/>
<dbReference type="Proteomes" id="UP000479710">
    <property type="component" value="Unassembled WGS sequence"/>
</dbReference>
<dbReference type="InterPro" id="IPR027417">
    <property type="entry name" value="P-loop_NTPase"/>
</dbReference>
<evidence type="ECO:0000256" key="3">
    <source>
        <dbReference type="RuleBase" id="RU361155"/>
    </source>
</evidence>
<evidence type="ECO:0000256" key="1">
    <source>
        <dbReference type="ARBA" id="ARBA00005771"/>
    </source>
</evidence>
<sequence length="346" mass="38418">MRTCLICCSHSLSVGAAAMARGGHVEGESIPAATGEAEDDDLASLPTREGWWTTFVLYHGCWLSSPTATSVSLVRAQFAPRHDDLLLATYPKCGTTWLKALSFAVANRSRHRVAGGDHPLLTSHPQDLVPFIELPYRHLHPLAALDALPSPRLLCTHMPPQLLPPRVAELGCRIVYLCREPKDVVVSMWHYMNKVGNGFFLDLDKAFELFVDGFSLFGPIWDHCLGYWKKSMEEPDTVLFLKYDDMMADPAGHVKKLADFLRVPFTDEEVGAGVVEEVVRLCSFEKLSRLPVNSSAVVDRIGGRPMNSAFFRKGKAGDWKNYLSEEMANKLDAVIEEKLKGSGLTF</sequence>
<dbReference type="Gene3D" id="3.40.50.300">
    <property type="entry name" value="P-loop containing nucleotide triphosphate hydrolases"/>
    <property type="match status" value="1"/>
</dbReference>
<dbReference type="GO" id="GO:0008146">
    <property type="term" value="F:sulfotransferase activity"/>
    <property type="evidence" value="ECO:0007669"/>
    <property type="project" value="InterPro"/>
</dbReference>
<keyword evidence="6" id="KW-1185">Reference proteome</keyword>
<dbReference type="SUPFAM" id="SSF52540">
    <property type="entry name" value="P-loop containing nucleoside triphosphate hydrolases"/>
    <property type="match status" value="1"/>
</dbReference>
<comment type="similarity">
    <text evidence="1 3">Belongs to the sulfotransferase 1 family.</text>
</comment>
<keyword evidence="2 3" id="KW-0808">Transferase</keyword>
<organism evidence="5 6">
    <name type="scientific">Oryza meyeriana var. granulata</name>
    <dbReference type="NCBI Taxonomy" id="110450"/>
    <lineage>
        <taxon>Eukaryota</taxon>
        <taxon>Viridiplantae</taxon>
        <taxon>Streptophyta</taxon>
        <taxon>Embryophyta</taxon>
        <taxon>Tracheophyta</taxon>
        <taxon>Spermatophyta</taxon>
        <taxon>Magnoliopsida</taxon>
        <taxon>Liliopsida</taxon>
        <taxon>Poales</taxon>
        <taxon>Poaceae</taxon>
        <taxon>BOP clade</taxon>
        <taxon>Oryzoideae</taxon>
        <taxon>Oryzeae</taxon>
        <taxon>Oryzinae</taxon>
        <taxon>Oryza</taxon>
        <taxon>Oryza meyeriana</taxon>
    </lineage>
</organism>
<evidence type="ECO:0000313" key="5">
    <source>
        <dbReference type="EMBL" id="KAF0898059.1"/>
    </source>
</evidence>
<evidence type="ECO:0000313" key="6">
    <source>
        <dbReference type="Proteomes" id="UP000479710"/>
    </source>
</evidence>
<dbReference type="InterPro" id="IPR000863">
    <property type="entry name" value="Sulfotransferase_dom"/>
</dbReference>
<evidence type="ECO:0000259" key="4">
    <source>
        <dbReference type="Pfam" id="PF00685"/>
    </source>
</evidence>
<comment type="caution">
    <text evidence="5">The sequence shown here is derived from an EMBL/GenBank/DDBJ whole genome shotgun (WGS) entry which is preliminary data.</text>
</comment>
<feature type="domain" description="Sulfotransferase" evidence="4">
    <location>
        <begin position="83"/>
        <end position="343"/>
    </location>
</feature>
<dbReference type="EMBL" id="SPHZ02000009">
    <property type="protein sequence ID" value="KAF0898059.1"/>
    <property type="molecule type" value="Genomic_DNA"/>
</dbReference>
<evidence type="ECO:0000256" key="2">
    <source>
        <dbReference type="ARBA" id="ARBA00022679"/>
    </source>
</evidence>
<dbReference type="EC" id="2.8.2.-" evidence="3"/>
<accession>A0A6G1CCY5</accession>
<name>A0A6G1CCY5_9ORYZ</name>
<proteinExistence type="inferred from homology"/>
<dbReference type="PANTHER" id="PTHR11783">
    <property type="entry name" value="SULFOTRANSFERASE SULT"/>
    <property type="match status" value="1"/>
</dbReference>
<protein>
    <recommendedName>
        <fullName evidence="3">Sulfotransferase</fullName>
        <ecNumber evidence="3">2.8.2.-</ecNumber>
    </recommendedName>
</protein>